<dbReference type="CDD" id="cd02440">
    <property type="entry name" value="AdoMet_MTases"/>
    <property type="match status" value="1"/>
</dbReference>
<organism evidence="2 3">
    <name type="scientific">Fructilactobacillus hinvesii</name>
    <dbReference type="NCBI Taxonomy" id="2940300"/>
    <lineage>
        <taxon>Bacteria</taxon>
        <taxon>Bacillati</taxon>
        <taxon>Bacillota</taxon>
        <taxon>Bacilli</taxon>
        <taxon>Lactobacillales</taxon>
        <taxon>Lactobacillaceae</taxon>
        <taxon>Fructilactobacillus</taxon>
    </lineage>
</organism>
<dbReference type="PANTHER" id="PTHR47739:SF1">
    <property type="entry name" value="TRNA1(VAL) (ADENINE(37)-N6)-METHYLTRANSFERASE"/>
    <property type="match status" value="1"/>
</dbReference>
<evidence type="ECO:0000313" key="2">
    <source>
        <dbReference type="EMBL" id="USS87345.1"/>
    </source>
</evidence>
<dbReference type="InterPro" id="IPR050210">
    <property type="entry name" value="tRNA_Adenine-N(6)_MTase"/>
</dbReference>
<dbReference type="PANTHER" id="PTHR47739">
    <property type="entry name" value="TRNA1(VAL) (ADENINE(37)-N6)-METHYLTRANSFERASE"/>
    <property type="match status" value="1"/>
</dbReference>
<dbReference type="RefSeq" id="WP_252796643.1">
    <property type="nucleotide sequence ID" value="NZ_CP097118.1"/>
</dbReference>
<dbReference type="Gene3D" id="3.40.50.150">
    <property type="entry name" value="Vaccinia Virus protein VP39"/>
    <property type="match status" value="1"/>
</dbReference>
<name>A0ABY5BQU5_9LACO</name>
<protein>
    <submittedName>
        <fullName evidence="2">tRNA1(Val) (Adenine(37)-N6)-methyltransferase</fullName>
    </submittedName>
</protein>
<dbReference type="InterPro" id="IPR029063">
    <property type="entry name" value="SAM-dependent_MTases_sf"/>
</dbReference>
<reference evidence="2" key="1">
    <citation type="submission" date="2022-05" db="EMBL/GenBank/DDBJ databases">
        <authorList>
            <person name="Oliphant S.A."/>
            <person name="Watson-Haigh N.S."/>
            <person name="Sumby K.M."/>
            <person name="Gardner J.M."/>
            <person name="Jiranek V."/>
        </authorList>
    </citation>
    <scope>NUCLEOTIDE SEQUENCE</scope>
    <source>
        <strain evidence="2">KI11_C11</strain>
    </source>
</reference>
<evidence type="ECO:0000259" key="1">
    <source>
        <dbReference type="Pfam" id="PF05175"/>
    </source>
</evidence>
<keyword evidence="3" id="KW-1185">Reference proteome</keyword>
<dbReference type="Proteomes" id="UP001057025">
    <property type="component" value="Chromosome"/>
</dbReference>
<dbReference type="SUPFAM" id="SSF53335">
    <property type="entry name" value="S-adenosyl-L-methionine-dependent methyltransferases"/>
    <property type="match status" value="1"/>
</dbReference>
<accession>A0ABY5BQU5</accession>
<gene>
    <name evidence="2" type="ORF">M3M39_04280</name>
</gene>
<proteinExistence type="predicted"/>
<feature type="domain" description="Methyltransferase small" evidence="1">
    <location>
        <begin position="37"/>
        <end position="176"/>
    </location>
</feature>
<dbReference type="InterPro" id="IPR007848">
    <property type="entry name" value="Small_mtfrase_dom"/>
</dbReference>
<sequence>MKEVGLRPGERIDRLYSNHIQIIQSDEVFAFSLDAVLLAAFADVKRSAKARIVDLCAGNGAVGLFLSQKTHGQITEVEIQARLCDMAHRSVQLNQLEKQIAVVHADLKDSLQYFAKESVDAVTVNPPYFPVQATSKKNPNPYLAIARHELKTNLDEVIATASALLKTGGKLFLVHRPDRLPEILAKLQANRLAPKELQFVQPRADQDANMVLIAARKDGQVAGLKVKPTIVVYDEGEYTPLIQELLYGNR</sequence>
<evidence type="ECO:0000313" key="3">
    <source>
        <dbReference type="Proteomes" id="UP001057025"/>
    </source>
</evidence>
<dbReference type="EMBL" id="CP097118">
    <property type="protein sequence ID" value="USS87345.1"/>
    <property type="molecule type" value="Genomic_DNA"/>
</dbReference>
<dbReference type="Pfam" id="PF05175">
    <property type="entry name" value="MTS"/>
    <property type="match status" value="1"/>
</dbReference>